<keyword evidence="7" id="KW-1185">Reference proteome</keyword>
<evidence type="ECO:0000256" key="2">
    <source>
        <dbReference type="ARBA" id="ARBA00023163"/>
    </source>
</evidence>
<dbReference type="GO" id="GO:0005634">
    <property type="term" value="C:nucleus"/>
    <property type="evidence" value="ECO:0007669"/>
    <property type="project" value="UniProtKB-UniRule"/>
</dbReference>
<protein>
    <recommendedName>
        <fullName evidence="5">HMG box domain-containing protein</fullName>
    </recommendedName>
</protein>
<dbReference type="EMBL" id="MU006288">
    <property type="protein sequence ID" value="KAF2856570.1"/>
    <property type="molecule type" value="Genomic_DNA"/>
</dbReference>
<dbReference type="Gene3D" id="1.10.30.10">
    <property type="entry name" value="High mobility group box domain"/>
    <property type="match status" value="1"/>
</dbReference>
<dbReference type="PANTHER" id="PTHR10270:SF161">
    <property type="entry name" value="SEX-DETERMINING REGION Y PROTEIN"/>
    <property type="match status" value="1"/>
</dbReference>
<accession>A0A6A7BM78</accession>
<organism evidence="6 7">
    <name type="scientific">Plenodomus tracheiphilus IPT5</name>
    <dbReference type="NCBI Taxonomy" id="1408161"/>
    <lineage>
        <taxon>Eukaryota</taxon>
        <taxon>Fungi</taxon>
        <taxon>Dikarya</taxon>
        <taxon>Ascomycota</taxon>
        <taxon>Pezizomycotina</taxon>
        <taxon>Dothideomycetes</taxon>
        <taxon>Pleosporomycetidae</taxon>
        <taxon>Pleosporales</taxon>
        <taxon>Pleosporineae</taxon>
        <taxon>Leptosphaeriaceae</taxon>
        <taxon>Plenodomus</taxon>
    </lineage>
</organism>
<feature type="domain" description="HMG box" evidence="5">
    <location>
        <begin position="107"/>
        <end position="175"/>
    </location>
</feature>
<evidence type="ECO:0000256" key="3">
    <source>
        <dbReference type="PROSITE-ProRule" id="PRU00267"/>
    </source>
</evidence>
<feature type="region of interest" description="Disordered" evidence="4">
    <location>
        <begin position="152"/>
        <end position="197"/>
    </location>
</feature>
<dbReference type="InterPro" id="IPR009071">
    <property type="entry name" value="HMG_box_dom"/>
</dbReference>
<dbReference type="Pfam" id="PF00505">
    <property type="entry name" value="HMG_box"/>
    <property type="match status" value="1"/>
</dbReference>
<dbReference type="CDD" id="cd01389">
    <property type="entry name" value="HMG-box_ROX1-like"/>
    <property type="match status" value="1"/>
</dbReference>
<reference evidence="6" key="1">
    <citation type="submission" date="2020-01" db="EMBL/GenBank/DDBJ databases">
        <authorList>
            <consortium name="DOE Joint Genome Institute"/>
            <person name="Haridas S."/>
            <person name="Albert R."/>
            <person name="Binder M."/>
            <person name="Bloem J."/>
            <person name="Labutti K."/>
            <person name="Salamov A."/>
            <person name="Andreopoulos B."/>
            <person name="Baker S.E."/>
            <person name="Barry K."/>
            <person name="Bills G."/>
            <person name="Bluhm B.H."/>
            <person name="Cannon C."/>
            <person name="Castanera R."/>
            <person name="Culley D.E."/>
            <person name="Daum C."/>
            <person name="Ezra D."/>
            <person name="Gonzalez J.B."/>
            <person name="Henrissat B."/>
            <person name="Kuo A."/>
            <person name="Liang C."/>
            <person name="Lipzen A."/>
            <person name="Lutzoni F."/>
            <person name="Magnuson J."/>
            <person name="Mondo S."/>
            <person name="Nolan M."/>
            <person name="Ohm R."/>
            <person name="Pangilinan J."/>
            <person name="Park H.-J."/>
            <person name="Ramirez L."/>
            <person name="Alfaro M."/>
            <person name="Sun H."/>
            <person name="Tritt A."/>
            <person name="Yoshinaga Y."/>
            <person name="Zwiers L.-H."/>
            <person name="Turgeon B.G."/>
            <person name="Goodwin S.B."/>
            <person name="Spatafora J.W."/>
            <person name="Crous P.W."/>
            <person name="Grigoriev I.V."/>
        </authorList>
    </citation>
    <scope>NUCLEOTIDE SEQUENCE</scope>
    <source>
        <strain evidence="6">IPT5</strain>
    </source>
</reference>
<feature type="compositionally biased region" description="Basic residues" evidence="4">
    <location>
        <begin position="182"/>
        <end position="194"/>
    </location>
</feature>
<dbReference type="SUPFAM" id="SSF47095">
    <property type="entry name" value="HMG-box"/>
    <property type="match status" value="1"/>
</dbReference>
<dbReference type="PROSITE" id="PS50118">
    <property type="entry name" value="HMG_BOX_2"/>
    <property type="match status" value="1"/>
</dbReference>
<feature type="DNA-binding region" description="HMG box" evidence="3">
    <location>
        <begin position="107"/>
        <end position="175"/>
    </location>
</feature>
<name>A0A6A7BM78_9PLEO</name>
<keyword evidence="2" id="KW-0804">Transcription</keyword>
<dbReference type="Proteomes" id="UP000799423">
    <property type="component" value="Unassembled WGS sequence"/>
</dbReference>
<dbReference type="PANTHER" id="PTHR10270">
    <property type="entry name" value="SOX TRANSCRIPTION FACTOR"/>
    <property type="match status" value="1"/>
</dbReference>
<keyword evidence="1 3" id="KW-0238">DNA-binding</keyword>
<evidence type="ECO:0000313" key="7">
    <source>
        <dbReference type="Proteomes" id="UP000799423"/>
    </source>
</evidence>
<dbReference type="GO" id="GO:0030154">
    <property type="term" value="P:cell differentiation"/>
    <property type="evidence" value="ECO:0007669"/>
    <property type="project" value="TreeGrafter"/>
</dbReference>
<feature type="compositionally biased region" description="Basic and acidic residues" evidence="4">
    <location>
        <begin position="162"/>
        <end position="176"/>
    </location>
</feature>
<dbReference type="InterPro" id="IPR050140">
    <property type="entry name" value="SRY-related_HMG-box_TF-like"/>
</dbReference>
<evidence type="ECO:0000259" key="5">
    <source>
        <dbReference type="PROSITE" id="PS50118"/>
    </source>
</evidence>
<keyword evidence="3" id="KW-0539">Nucleus</keyword>
<dbReference type="OrthoDB" id="6247875at2759"/>
<sequence length="320" mass="35461">MFQDALDTCAGGWHRGEDNVVLKYNLQELFGNLLLQYFKRSLIERVGGPLAFSFMNVGNRVHTVVNLPKTDIAQAFSAAEATVEVPSVEVAPVEASNNSVTVVAKKAPRPMNCWIIFRDAMHKKLKSDYPDLTVQQISTRCSEIWHGLSPAGKKPWQNAAKAAKEEHTRQHPDYKYSPRKPGEKKKRQSRKAKRATASAVGTEVFNLQMIPDTSILQSQLPLGYNVPASTTHSDMTNSFVGEAAYFHDPAEFIGSLPQGELSIGYVHDAEALRHARLADEFEADGVDATLQLDQFDDEYLAFRDGADGNATLPPFAHDLF</sequence>
<gene>
    <name evidence="6" type="ORF">T440DRAFT_383292</name>
</gene>
<dbReference type="SMART" id="SM00398">
    <property type="entry name" value="HMG"/>
    <property type="match status" value="1"/>
</dbReference>
<dbReference type="InterPro" id="IPR036910">
    <property type="entry name" value="HMG_box_dom_sf"/>
</dbReference>
<evidence type="ECO:0000256" key="4">
    <source>
        <dbReference type="SAM" id="MobiDB-lite"/>
    </source>
</evidence>
<evidence type="ECO:0000256" key="1">
    <source>
        <dbReference type="ARBA" id="ARBA00023125"/>
    </source>
</evidence>
<dbReference type="GO" id="GO:0001228">
    <property type="term" value="F:DNA-binding transcription activator activity, RNA polymerase II-specific"/>
    <property type="evidence" value="ECO:0007669"/>
    <property type="project" value="TreeGrafter"/>
</dbReference>
<dbReference type="GO" id="GO:0000978">
    <property type="term" value="F:RNA polymerase II cis-regulatory region sequence-specific DNA binding"/>
    <property type="evidence" value="ECO:0007669"/>
    <property type="project" value="TreeGrafter"/>
</dbReference>
<dbReference type="AlphaFoldDB" id="A0A6A7BM78"/>
<evidence type="ECO:0000313" key="6">
    <source>
        <dbReference type="EMBL" id="KAF2856570.1"/>
    </source>
</evidence>
<proteinExistence type="predicted"/>